<keyword evidence="2" id="KW-1185">Reference proteome</keyword>
<organism evidence="1 2">
    <name type="scientific">Streptomyces blastmyceticus</name>
    <dbReference type="NCBI Taxonomy" id="68180"/>
    <lineage>
        <taxon>Bacteria</taxon>
        <taxon>Bacillati</taxon>
        <taxon>Actinomycetota</taxon>
        <taxon>Actinomycetes</taxon>
        <taxon>Kitasatosporales</taxon>
        <taxon>Streptomycetaceae</taxon>
        <taxon>Streptomyces</taxon>
    </lineage>
</organism>
<gene>
    <name evidence="1" type="ORF">GCM10010319_32590</name>
</gene>
<protein>
    <submittedName>
        <fullName evidence="1">Uncharacterized protein</fullName>
    </submittedName>
</protein>
<dbReference type="Proteomes" id="UP001500063">
    <property type="component" value="Unassembled WGS sequence"/>
</dbReference>
<accession>A0ABN0X1V7</accession>
<evidence type="ECO:0000313" key="1">
    <source>
        <dbReference type="EMBL" id="GAA0352950.1"/>
    </source>
</evidence>
<name>A0ABN0X1V7_9ACTN</name>
<proteinExistence type="predicted"/>
<sequence>MMAAAECSTSCCGSAWVTIRREGAHVHWTDWENNGGDGKLPLEFRFDADQYDAELARAAAAWV</sequence>
<dbReference type="EMBL" id="BAAABW010000017">
    <property type="protein sequence ID" value="GAA0352950.1"/>
    <property type="molecule type" value="Genomic_DNA"/>
</dbReference>
<comment type="caution">
    <text evidence="1">The sequence shown here is derived from an EMBL/GenBank/DDBJ whole genome shotgun (WGS) entry which is preliminary data.</text>
</comment>
<evidence type="ECO:0000313" key="2">
    <source>
        <dbReference type="Proteomes" id="UP001500063"/>
    </source>
</evidence>
<reference evidence="1 2" key="1">
    <citation type="journal article" date="2019" name="Int. J. Syst. Evol. Microbiol.">
        <title>The Global Catalogue of Microorganisms (GCM) 10K type strain sequencing project: providing services to taxonomists for standard genome sequencing and annotation.</title>
        <authorList>
            <consortium name="The Broad Institute Genomics Platform"/>
            <consortium name="The Broad Institute Genome Sequencing Center for Infectious Disease"/>
            <person name="Wu L."/>
            <person name="Ma J."/>
        </authorList>
    </citation>
    <scope>NUCLEOTIDE SEQUENCE [LARGE SCALE GENOMIC DNA]</scope>
    <source>
        <strain evidence="1 2">JCM 4565</strain>
    </source>
</reference>